<feature type="region of interest" description="Disordered" evidence="14">
    <location>
        <begin position="1250"/>
        <end position="1273"/>
    </location>
</feature>
<dbReference type="GO" id="GO:0036503">
    <property type="term" value="P:ERAD pathway"/>
    <property type="evidence" value="ECO:0007669"/>
    <property type="project" value="TreeGrafter"/>
</dbReference>
<evidence type="ECO:0000313" key="18">
    <source>
        <dbReference type="EMBL" id="WEW57840.1"/>
    </source>
</evidence>
<dbReference type="PANTHER" id="PTHR13145:SF0">
    <property type="entry name" value="E3 UBIQUITIN-PROTEIN LIGASE MARCHF6"/>
    <property type="match status" value="1"/>
</dbReference>
<dbReference type="Pfam" id="PF23113">
    <property type="entry name" value="MARCHF6_C"/>
    <property type="match status" value="1"/>
</dbReference>
<keyword evidence="7" id="KW-0479">Metal-binding</keyword>
<sequence>MKGLDSPAQRNIMNDPVFTASFGKKGKGIDEPDTCRICRGEGSDEEELFYPCKCSGSIKFVHQSCLMEWLSHSQKKYCELCKTPFRFTKLYDPNMPKELPAPVFLKELMVHVARSLLMWLRFLLVAFVWLGWLPWSMRAVWRGLFWLADGRWPISESVQATVSFAGREGLSSLAAQGTSPVTQLFASSSPATASPAQSLQTAVPQFLFPVSSILNLTAGEPLIYSIAKRLLANAVVLTTSVSIPTSTSDFGNVTASATRRLRQPSWLSDIEFLNGLTPYPTINNILIDTLEGQLITLLVVVLFIHVFLIREWVIQQQPAINLAEGEREVAGEVPREHRVGPVAEPEPARTNEAEQRPPEGEVLATPSQTGDGNGIPNVNERMADDPTRFEETAPVFENVFNGNANVAQLTTPESGPSQQLSDTATSATGSGLDLNRHFDAGWSFGFEDTLPVQPSTEPTRRHENKLNLEEQTPGTLRDNEHRNFHNTPASNIIASQVENDSKVPDQGPSSVKEPIEAVVGLIPEDRSSLQRESSSSLRIPESAVDGQIRRIAPLPPVFGNNEPNLPGNRFDFRSTVEFPAMQAGANGDDSDRPLHLPATGDSQNAEVLGTGLVRPNETPDTSSARVMELRRPEEQARIAHAPRSLKDRVVEWFWGGVALQPEQEDEGNDDEHIVEDPAREQPFVPVRHGQHVLEANAGAGNDFLNRPAAPANEGVENDIDAVDDADDLEGVMELIGMHGAIFGLLQNGVFSALLISFTVTIGIWLPYLWGKIALVLLTNPIRLFIGIPLAIFSIIADFAVDTVIGSFAYLVYIGNILIRALLGQIGKIVPVLAKFSASNAVTHASLSLIDGSGQRLKRIMTTFFTFRESDVPMFSVLAHQALRIHQARISAIYQFCFQIARMVVYDIPLHILRQEGNQSLLQRLALADLTKVLITTVNALKDVVQAVYSLLKYGNLNISVDYATSASLDSDLAYWDTKDRIIAIVVGYCFASFIGLSYLRLSTYFSGEQRGQRVNGAVAEVLHQAGGVLKVILIIGIEMIVFPLYCGILLDIALMPLFENVTFGTRLAFAMGSPLTSLFVHWFIGTCYMFHFALFVSMCRKIMRNGVLYFIRDPDDPTFHPVRDVLERNVSTQLRKIAFSALVYGALVIICMGGVVWGLSFALRGVLPLHWSSNEPVLEFPVDLLFYNLVMPFAIRSIKPSDILHKMYDWWFRKCARLLRLTDFLFGERQKDEEGYYGKRTWTEMLSRGETDFSDPSEDHGKEQPGDSANFIHDGRFVRTPASDQVRIPKGTPVFLEVNGQNERLDGEPDHDEGLHGKANDMFTKVYVPPRFKTRIAAFIFLIWVFAATTGVGATLVPLVAGRRLISFLFPANTRINDLYAFSVGLYCLGGIAYVVYHKQRLAASLHSQIQVLSSPPRFLQKALKTVSYIAKIVYTFGAFGFVIPTFFAIVAELYFLIPIHTYLNSEETHIIHFVQDWTLGVLYTRMAARLMLRNDASRSALALKAIIRNGWLHPDVKFATRAFIVPATLTTVVAVMTPLPIGFMLNATVFRGEPAAVHSQVYRYSYPGFLLLIVFGWGLHLLQRQIHVWRMSIRDDVYLIGERLHNFGERRVRDMGAARRMINAA</sequence>
<dbReference type="SMART" id="SM00744">
    <property type="entry name" value="RINGv"/>
    <property type="match status" value="1"/>
</dbReference>
<dbReference type="PROSITE" id="PS50089">
    <property type="entry name" value="ZF_RING_2"/>
    <property type="match status" value="1"/>
</dbReference>
<dbReference type="GO" id="GO:0008270">
    <property type="term" value="F:zinc ion binding"/>
    <property type="evidence" value="ECO:0007669"/>
    <property type="project" value="UniProtKB-KW"/>
</dbReference>
<feature type="region of interest" description="Disordered" evidence="14">
    <location>
        <begin position="409"/>
        <end position="428"/>
    </location>
</feature>
<comment type="pathway">
    <text evidence="3">Protein modification; protein ubiquitination.</text>
</comment>
<reference evidence="18" key="1">
    <citation type="submission" date="2023-03" db="EMBL/GenBank/DDBJ databases">
        <title>Emydomyces testavorans Genome Sequence.</title>
        <authorList>
            <person name="Hoyer L."/>
        </authorList>
    </citation>
    <scope>NUCLEOTIDE SEQUENCE</scope>
    <source>
        <strain evidence="18">16-2883</strain>
    </source>
</reference>
<accession>A0AAF0DFY7</accession>
<evidence type="ECO:0000256" key="13">
    <source>
        <dbReference type="PROSITE-ProRule" id="PRU00175"/>
    </source>
</evidence>
<evidence type="ECO:0000256" key="15">
    <source>
        <dbReference type="SAM" id="Phobius"/>
    </source>
</evidence>
<evidence type="ECO:0000313" key="19">
    <source>
        <dbReference type="Proteomes" id="UP001219355"/>
    </source>
</evidence>
<feature type="transmembrane region" description="Helical" evidence="15">
    <location>
        <begin position="1470"/>
        <end position="1489"/>
    </location>
</feature>
<evidence type="ECO:0000256" key="1">
    <source>
        <dbReference type="ARBA" id="ARBA00000900"/>
    </source>
</evidence>
<evidence type="ECO:0000256" key="2">
    <source>
        <dbReference type="ARBA" id="ARBA00004141"/>
    </source>
</evidence>
<evidence type="ECO:0000259" key="17">
    <source>
        <dbReference type="PROSITE" id="PS51292"/>
    </source>
</evidence>
<feature type="transmembrane region" description="Helical" evidence="15">
    <location>
        <begin position="1031"/>
        <end position="1058"/>
    </location>
</feature>
<dbReference type="EMBL" id="CP120628">
    <property type="protein sequence ID" value="WEW57840.1"/>
    <property type="molecule type" value="Genomic_DNA"/>
</dbReference>
<keyword evidence="19" id="KW-1185">Reference proteome</keyword>
<feature type="compositionally biased region" description="Basic and acidic residues" evidence="14">
    <location>
        <begin position="458"/>
        <end position="468"/>
    </location>
</feature>
<keyword evidence="12 15" id="KW-0472">Membrane</keyword>
<dbReference type="SUPFAM" id="SSF57850">
    <property type="entry name" value="RING/U-box"/>
    <property type="match status" value="1"/>
</dbReference>
<keyword evidence="18" id="KW-0012">Acyltransferase</keyword>
<dbReference type="InterPro" id="IPR013083">
    <property type="entry name" value="Znf_RING/FYVE/PHD"/>
</dbReference>
<evidence type="ECO:0000256" key="9">
    <source>
        <dbReference type="ARBA" id="ARBA00022786"/>
    </source>
</evidence>
<evidence type="ECO:0000256" key="12">
    <source>
        <dbReference type="ARBA" id="ARBA00023136"/>
    </source>
</evidence>
<feature type="region of interest" description="Disordered" evidence="14">
    <location>
        <begin position="339"/>
        <end position="377"/>
    </location>
</feature>
<feature type="transmembrane region" description="Helical" evidence="15">
    <location>
        <begin position="1336"/>
        <end position="1359"/>
    </location>
</feature>
<keyword evidence="11 15" id="KW-1133">Transmembrane helix</keyword>
<gene>
    <name evidence="18" type="ORF">PRK78_003307</name>
</gene>
<feature type="transmembrane region" description="Helical" evidence="15">
    <location>
        <begin position="1137"/>
        <end position="1160"/>
    </location>
</feature>
<dbReference type="InterPro" id="IPR011016">
    <property type="entry name" value="Znf_RING-CH"/>
</dbReference>
<evidence type="ECO:0000256" key="3">
    <source>
        <dbReference type="ARBA" id="ARBA00004906"/>
    </source>
</evidence>
<organism evidence="18 19">
    <name type="scientific">Emydomyces testavorans</name>
    <dbReference type="NCBI Taxonomy" id="2070801"/>
    <lineage>
        <taxon>Eukaryota</taxon>
        <taxon>Fungi</taxon>
        <taxon>Dikarya</taxon>
        <taxon>Ascomycota</taxon>
        <taxon>Pezizomycotina</taxon>
        <taxon>Eurotiomycetes</taxon>
        <taxon>Eurotiomycetidae</taxon>
        <taxon>Onygenales</taxon>
        <taxon>Nannizziopsiaceae</taxon>
        <taxon>Emydomyces</taxon>
    </lineage>
</organism>
<dbReference type="PANTHER" id="PTHR13145">
    <property type="entry name" value="SSM4 PROTEIN"/>
    <property type="match status" value="1"/>
</dbReference>
<dbReference type="GO" id="GO:0061630">
    <property type="term" value="F:ubiquitin protein ligase activity"/>
    <property type="evidence" value="ECO:0007669"/>
    <property type="project" value="UniProtKB-EC"/>
</dbReference>
<name>A0AAF0DFY7_9EURO</name>
<evidence type="ECO:0000256" key="14">
    <source>
        <dbReference type="SAM" id="MobiDB-lite"/>
    </source>
</evidence>
<dbReference type="GO" id="GO:0005789">
    <property type="term" value="C:endoplasmic reticulum membrane"/>
    <property type="evidence" value="ECO:0007669"/>
    <property type="project" value="TreeGrafter"/>
</dbReference>
<dbReference type="EC" id="2.3.2.27" evidence="4"/>
<feature type="compositionally biased region" description="Basic and acidic residues" evidence="14">
    <location>
        <begin position="1250"/>
        <end position="1265"/>
    </location>
</feature>
<keyword evidence="10" id="KW-0862">Zinc</keyword>
<feature type="transmembrane region" description="Helical" evidence="15">
    <location>
        <begin position="1433"/>
        <end position="1458"/>
    </location>
</feature>
<dbReference type="Proteomes" id="UP001219355">
    <property type="component" value="Chromosome 2"/>
</dbReference>
<feature type="domain" description="RING-type" evidence="16">
    <location>
        <begin position="35"/>
        <end position="82"/>
    </location>
</feature>
<feature type="transmembrane region" description="Helical" evidence="15">
    <location>
        <begin position="1078"/>
        <end position="1096"/>
    </location>
</feature>
<evidence type="ECO:0000256" key="7">
    <source>
        <dbReference type="ARBA" id="ARBA00022723"/>
    </source>
</evidence>
<evidence type="ECO:0000256" key="8">
    <source>
        <dbReference type="ARBA" id="ARBA00022771"/>
    </source>
</evidence>
<dbReference type="InterPro" id="IPR001841">
    <property type="entry name" value="Znf_RING"/>
</dbReference>
<feature type="domain" description="RING-CH-type" evidence="17">
    <location>
        <begin position="27"/>
        <end position="88"/>
    </location>
</feature>
<protein>
    <recommendedName>
        <fullName evidence="4">RING-type E3 ubiquitin transferase</fullName>
        <ecNumber evidence="4">2.3.2.27</ecNumber>
    </recommendedName>
</protein>
<feature type="compositionally biased region" description="Basic and acidic residues" evidence="14">
    <location>
        <begin position="346"/>
        <end position="359"/>
    </location>
</feature>
<feature type="transmembrane region" description="Helical" evidence="15">
    <location>
        <begin position="1523"/>
        <end position="1545"/>
    </location>
</feature>
<dbReference type="Gene3D" id="3.30.40.10">
    <property type="entry name" value="Zinc/RING finger domain, C3HC4 (zinc finger)"/>
    <property type="match status" value="1"/>
</dbReference>
<evidence type="ECO:0000259" key="16">
    <source>
        <dbReference type="PROSITE" id="PS50089"/>
    </source>
</evidence>
<feature type="transmembrane region" description="Helical" evidence="15">
    <location>
        <begin position="1379"/>
        <end position="1397"/>
    </location>
</feature>
<keyword evidence="8 13" id="KW-0863">Zinc-finger</keyword>
<feature type="transmembrane region" description="Helical" evidence="15">
    <location>
        <begin position="781"/>
        <end position="800"/>
    </location>
</feature>
<keyword evidence="6 15" id="KW-0812">Transmembrane</keyword>
<feature type="transmembrane region" description="Helical" evidence="15">
    <location>
        <begin position="1180"/>
        <end position="1198"/>
    </location>
</feature>
<dbReference type="CDD" id="cd16702">
    <property type="entry name" value="RING_CH-C4HC3_MARCH6"/>
    <property type="match status" value="1"/>
</dbReference>
<dbReference type="InterPro" id="IPR056521">
    <property type="entry name" value="MARCHF6-like_C"/>
</dbReference>
<comment type="catalytic activity">
    <reaction evidence="1">
        <text>S-ubiquitinyl-[E2 ubiquitin-conjugating enzyme]-L-cysteine + [acceptor protein]-L-lysine = [E2 ubiquitin-conjugating enzyme]-L-cysteine + N(6)-ubiquitinyl-[acceptor protein]-L-lysine.</text>
        <dbReference type="EC" id="2.3.2.27"/>
    </reaction>
</comment>
<feature type="transmembrane region" description="Helical" evidence="15">
    <location>
        <begin position="749"/>
        <end position="769"/>
    </location>
</feature>
<dbReference type="Pfam" id="PF12906">
    <property type="entry name" value="RINGv"/>
    <property type="match status" value="1"/>
</dbReference>
<comment type="subcellular location">
    <subcellularLocation>
        <location evidence="2">Membrane</location>
        <topology evidence="2">Multi-pass membrane protein</topology>
    </subcellularLocation>
</comment>
<feature type="region of interest" description="Disordered" evidence="14">
    <location>
        <begin position="451"/>
        <end position="486"/>
    </location>
</feature>
<proteinExistence type="predicted"/>
<dbReference type="FunFam" id="3.30.40.10:FF:000287">
    <property type="entry name" value="RING finger membrane protein"/>
    <property type="match status" value="1"/>
</dbReference>
<dbReference type="PROSITE" id="PS51292">
    <property type="entry name" value="ZF_RING_CH"/>
    <property type="match status" value="1"/>
</dbReference>
<evidence type="ECO:0000256" key="11">
    <source>
        <dbReference type="ARBA" id="ARBA00022989"/>
    </source>
</evidence>
<keyword evidence="9" id="KW-0833">Ubl conjugation pathway</keyword>
<evidence type="ECO:0000256" key="6">
    <source>
        <dbReference type="ARBA" id="ARBA00022692"/>
    </source>
</evidence>
<evidence type="ECO:0000256" key="10">
    <source>
        <dbReference type="ARBA" id="ARBA00022833"/>
    </source>
</evidence>
<feature type="transmembrane region" description="Helical" evidence="15">
    <location>
        <begin position="116"/>
        <end position="135"/>
    </location>
</feature>
<evidence type="ECO:0000256" key="5">
    <source>
        <dbReference type="ARBA" id="ARBA00022679"/>
    </source>
</evidence>
<keyword evidence="5 18" id="KW-0808">Transferase</keyword>
<evidence type="ECO:0000256" key="4">
    <source>
        <dbReference type="ARBA" id="ARBA00012483"/>
    </source>
</evidence>
<feature type="transmembrane region" description="Helical" evidence="15">
    <location>
        <begin position="1565"/>
        <end position="1583"/>
    </location>
</feature>
<feature type="transmembrane region" description="Helical" evidence="15">
    <location>
        <begin position="981"/>
        <end position="1001"/>
    </location>
</feature>